<name>A0A7J3X544_THEPE</name>
<protein>
    <submittedName>
        <fullName evidence="2">Uncharacterized protein</fullName>
    </submittedName>
</protein>
<reference evidence="2" key="1">
    <citation type="journal article" date="2020" name="mSystems">
        <title>Genome- and Community-Level Interaction Insights into Carbon Utilization and Element Cycling Functions of Hydrothermarchaeota in Hydrothermal Sediment.</title>
        <authorList>
            <person name="Zhou Z."/>
            <person name="Liu Y."/>
            <person name="Xu W."/>
            <person name="Pan J."/>
            <person name="Luo Z.H."/>
            <person name="Li M."/>
        </authorList>
    </citation>
    <scope>NUCLEOTIDE SEQUENCE [LARGE SCALE GENOMIC DNA]</scope>
    <source>
        <strain evidence="2">SpSt-1125</strain>
    </source>
</reference>
<comment type="caution">
    <text evidence="2">The sequence shown here is derived from an EMBL/GenBank/DDBJ whole genome shotgun (WGS) entry which is preliminary data.</text>
</comment>
<evidence type="ECO:0000256" key="1">
    <source>
        <dbReference type="SAM" id="MobiDB-lite"/>
    </source>
</evidence>
<accession>A0A7J3X544</accession>
<gene>
    <name evidence="2" type="ORF">ENM88_01060</name>
</gene>
<organism evidence="2">
    <name type="scientific">Thermofilum pendens</name>
    <dbReference type="NCBI Taxonomy" id="2269"/>
    <lineage>
        <taxon>Archaea</taxon>
        <taxon>Thermoproteota</taxon>
        <taxon>Thermoprotei</taxon>
        <taxon>Thermofilales</taxon>
        <taxon>Thermofilaceae</taxon>
        <taxon>Thermofilum</taxon>
    </lineage>
</organism>
<sequence>MKLFSALERELEYLGNVAPLDSRLLASDVKLRVWARLLDRRLDKLIIDLVREECESNAESILYKPVGEGSALAVALSDTTVGLDALETKSALGVARSAVTLLLTRDLEDPLRGPRATSSPPYRSRRAALARSRPRRSPHSSYEALFKQDARAAPQKVPGWKR</sequence>
<feature type="region of interest" description="Disordered" evidence="1">
    <location>
        <begin position="110"/>
        <end position="162"/>
    </location>
</feature>
<feature type="compositionally biased region" description="Basic residues" evidence="1">
    <location>
        <begin position="123"/>
        <end position="138"/>
    </location>
</feature>
<evidence type="ECO:0000313" key="2">
    <source>
        <dbReference type="EMBL" id="HHP04323.1"/>
    </source>
</evidence>
<dbReference type="AlphaFoldDB" id="A0A7J3X544"/>
<dbReference type="EMBL" id="DRZM01000034">
    <property type="protein sequence ID" value="HHP04323.1"/>
    <property type="molecule type" value="Genomic_DNA"/>
</dbReference>
<proteinExistence type="predicted"/>